<evidence type="ECO:0000256" key="10">
    <source>
        <dbReference type="ARBA" id="ARBA00023004"/>
    </source>
</evidence>
<keyword evidence="10" id="KW-0408">Iron</keyword>
<dbReference type="InterPro" id="IPR000516">
    <property type="entry name" value="Ni-dep_Hydgase_cyt-B"/>
</dbReference>
<dbReference type="PANTHER" id="PTHR30485:SF2">
    <property type="entry name" value="BLL0597 PROTEIN"/>
    <property type="match status" value="1"/>
</dbReference>
<dbReference type="InterPro" id="IPR016174">
    <property type="entry name" value="Di-haem_cyt_TM"/>
</dbReference>
<evidence type="ECO:0000256" key="8">
    <source>
        <dbReference type="ARBA" id="ARBA00022982"/>
    </source>
</evidence>
<dbReference type="Proteomes" id="UP000319732">
    <property type="component" value="Unassembled WGS sequence"/>
</dbReference>
<evidence type="ECO:0000256" key="1">
    <source>
        <dbReference type="ARBA" id="ARBA00004651"/>
    </source>
</evidence>
<dbReference type="Gene3D" id="1.20.950.20">
    <property type="entry name" value="Transmembrane di-heme cytochromes, Chain C"/>
    <property type="match status" value="1"/>
</dbReference>
<evidence type="ECO:0000313" key="14">
    <source>
        <dbReference type="EMBL" id="TQV81162.1"/>
    </source>
</evidence>
<proteinExistence type="inferred from homology"/>
<sequence>MADKAITGEVVKTYAVWDRNIRWFHWINVICVLLLAILGTLILNTEILGVSGGGKILLKELHTYTGYVFFLNLLWRFTWAFVGGRYARWRAILPGGRGYGKALADYIKGLRRGEPPAYLGHNPLGRLMVGMLLLLLLVQGLTGLVLAGTDLYKPPFGSFIATWVTGGEAENLAGLRPGSKAFVDPLAYEEMRRYRKPVVTVHLYCFYTLMVLIVLHITGVVTAEVRERSNLVSALFSGRKTLTKPPLDG</sequence>
<evidence type="ECO:0000256" key="7">
    <source>
        <dbReference type="ARBA" id="ARBA00022723"/>
    </source>
</evidence>
<dbReference type="EMBL" id="VHSG01000008">
    <property type="protein sequence ID" value="TQV81162.1"/>
    <property type="molecule type" value="Genomic_DNA"/>
</dbReference>
<evidence type="ECO:0000256" key="3">
    <source>
        <dbReference type="ARBA" id="ARBA00022448"/>
    </source>
</evidence>
<dbReference type="AlphaFoldDB" id="A0A545TVC0"/>
<feature type="transmembrane region" description="Helical" evidence="12">
    <location>
        <begin position="127"/>
        <end position="147"/>
    </location>
</feature>
<dbReference type="RefSeq" id="WP_142903823.1">
    <property type="nucleotide sequence ID" value="NZ_ML660091.1"/>
</dbReference>
<comment type="caution">
    <text evidence="14">The sequence shown here is derived from an EMBL/GenBank/DDBJ whole genome shotgun (WGS) entry which is preliminary data.</text>
</comment>
<dbReference type="InterPro" id="IPR011577">
    <property type="entry name" value="Cyt_b561_bac/Ni-Hgenase"/>
</dbReference>
<dbReference type="Pfam" id="PF01292">
    <property type="entry name" value="Ni_hydr_CYTB"/>
    <property type="match status" value="1"/>
</dbReference>
<dbReference type="GO" id="GO:0009055">
    <property type="term" value="F:electron transfer activity"/>
    <property type="evidence" value="ECO:0007669"/>
    <property type="project" value="InterPro"/>
</dbReference>
<evidence type="ECO:0000256" key="9">
    <source>
        <dbReference type="ARBA" id="ARBA00022989"/>
    </source>
</evidence>
<keyword evidence="9 12" id="KW-1133">Transmembrane helix</keyword>
<feature type="domain" description="Cytochrome b561 bacterial/Ni-hydrogenase" evidence="13">
    <location>
        <begin position="16"/>
        <end position="238"/>
    </location>
</feature>
<evidence type="ECO:0000256" key="6">
    <source>
        <dbReference type="ARBA" id="ARBA00022692"/>
    </source>
</evidence>
<evidence type="ECO:0000256" key="4">
    <source>
        <dbReference type="ARBA" id="ARBA00022475"/>
    </source>
</evidence>
<feature type="transmembrane region" description="Helical" evidence="12">
    <location>
        <begin position="64"/>
        <end position="82"/>
    </location>
</feature>
<comment type="subcellular location">
    <subcellularLocation>
        <location evidence="1">Cell membrane</location>
        <topology evidence="1">Multi-pass membrane protein</topology>
    </subcellularLocation>
</comment>
<dbReference type="InterPro" id="IPR051542">
    <property type="entry name" value="Hydrogenase_cytochrome"/>
</dbReference>
<organism evidence="14 15">
    <name type="scientific">Exilibacterium tricleocarpae</name>
    <dbReference type="NCBI Taxonomy" id="2591008"/>
    <lineage>
        <taxon>Bacteria</taxon>
        <taxon>Pseudomonadati</taxon>
        <taxon>Pseudomonadota</taxon>
        <taxon>Gammaproteobacteria</taxon>
        <taxon>Cellvibrionales</taxon>
        <taxon>Cellvibrionaceae</taxon>
        <taxon>Exilibacterium</taxon>
    </lineage>
</organism>
<evidence type="ECO:0000256" key="11">
    <source>
        <dbReference type="ARBA" id="ARBA00023136"/>
    </source>
</evidence>
<dbReference type="GO" id="GO:0005506">
    <property type="term" value="F:iron ion binding"/>
    <property type="evidence" value="ECO:0007669"/>
    <property type="project" value="InterPro"/>
</dbReference>
<keyword evidence="3" id="KW-0813">Transport</keyword>
<keyword evidence="8" id="KW-0249">Electron transport</keyword>
<keyword evidence="7" id="KW-0479">Metal-binding</keyword>
<dbReference type="SUPFAM" id="SSF81342">
    <property type="entry name" value="Transmembrane di-heme cytochromes"/>
    <property type="match status" value="1"/>
</dbReference>
<evidence type="ECO:0000259" key="13">
    <source>
        <dbReference type="Pfam" id="PF01292"/>
    </source>
</evidence>
<dbReference type="GO" id="GO:0005886">
    <property type="term" value="C:plasma membrane"/>
    <property type="evidence" value="ECO:0007669"/>
    <property type="project" value="UniProtKB-SubCell"/>
</dbReference>
<dbReference type="PRINTS" id="PR00161">
    <property type="entry name" value="NIHGNASECYTB"/>
</dbReference>
<accession>A0A545TVC0</accession>
<evidence type="ECO:0000256" key="12">
    <source>
        <dbReference type="SAM" id="Phobius"/>
    </source>
</evidence>
<keyword evidence="15" id="KW-1185">Reference proteome</keyword>
<keyword evidence="6 12" id="KW-0812">Transmembrane</keyword>
<dbReference type="GO" id="GO:0020037">
    <property type="term" value="F:heme binding"/>
    <property type="evidence" value="ECO:0007669"/>
    <property type="project" value="TreeGrafter"/>
</dbReference>
<dbReference type="GO" id="GO:0022904">
    <property type="term" value="P:respiratory electron transport chain"/>
    <property type="evidence" value="ECO:0007669"/>
    <property type="project" value="InterPro"/>
</dbReference>
<dbReference type="PANTHER" id="PTHR30485">
    <property type="entry name" value="NI/FE-HYDROGENASE 1 B-TYPE CYTOCHROME SUBUNIT"/>
    <property type="match status" value="1"/>
</dbReference>
<gene>
    <name evidence="14" type="ORF">FKG94_08615</name>
</gene>
<comment type="similarity">
    <text evidence="2">Belongs to the HupC/HyaC/HydC family.</text>
</comment>
<reference evidence="14 15" key="1">
    <citation type="submission" date="2019-06" db="EMBL/GenBank/DDBJ databases">
        <title>Whole genome sequence for Cellvibrionaceae sp. R142.</title>
        <authorList>
            <person name="Wang G."/>
        </authorList>
    </citation>
    <scope>NUCLEOTIDE SEQUENCE [LARGE SCALE GENOMIC DNA]</scope>
    <source>
        <strain evidence="14 15">R142</strain>
    </source>
</reference>
<protein>
    <submittedName>
        <fullName evidence="14">Cytochrome b/b6 domain-containing protein</fullName>
    </submittedName>
</protein>
<evidence type="ECO:0000256" key="5">
    <source>
        <dbReference type="ARBA" id="ARBA00022617"/>
    </source>
</evidence>
<keyword evidence="4" id="KW-1003">Cell membrane</keyword>
<feature type="transmembrane region" description="Helical" evidence="12">
    <location>
        <begin position="23"/>
        <end position="43"/>
    </location>
</feature>
<keyword evidence="11 12" id="KW-0472">Membrane</keyword>
<dbReference type="OrthoDB" id="196472at2"/>
<keyword evidence="5" id="KW-0349">Heme</keyword>
<evidence type="ECO:0000256" key="2">
    <source>
        <dbReference type="ARBA" id="ARBA00008622"/>
    </source>
</evidence>
<evidence type="ECO:0000313" key="15">
    <source>
        <dbReference type="Proteomes" id="UP000319732"/>
    </source>
</evidence>
<name>A0A545TVC0_9GAMM</name>
<feature type="transmembrane region" description="Helical" evidence="12">
    <location>
        <begin position="201"/>
        <end position="223"/>
    </location>
</feature>